<organism evidence="2 3">
    <name type="scientific">Trichoplax adhaerens</name>
    <name type="common">Trichoplax reptans</name>
    <dbReference type="NCBI Taxonomy" id="10228"/>
    <lineage>
        <taxon>Eukaryota</taxon>
        <taxon>Metazoa</taxon>
        <taxon>Placozoa</taxon>
        <taxon>Uniplacotomia</taxon>
        <taxon>Trichoplacea</taxon>
        <taxon>Trichoplacidae</taxon>
        <taxon>Trichoplax</taxon>
    </lineage>
</organism>
<dbReference type="InParanoid" id="B3RV93"/>
<proteinExistence type="inferred from homology"/>
<dbReference type="CTD" id="6753200"/>
<keyword evidence="3" id="KW-1185">Reference proteome</keyword>
<dbReference type="HOGENOM" id="CLU_010194_14_1_1"/>
<dbReference type="eggNOG" id="KOG0725">
    <property type="taxonomic scope" value="Eukaryota"/>
</dbReference>
<dbReference type="OMA" id="WVKLPGW"/>
<dbReference type="Pfam" id="PF00106">
    <property type="entry name" value="adh_short"/>
    <property type="match status" value="1"/>
</dbReference>
<evidence type="ECO:0000313" key="2">
    <source>
        <dbReference type="EMBL" id="EDV25954.1"/>
    </source>
</evidence>
<dbReference type="OrthoDB" id="1933717at2759"/>
<dbReference type="PhylomeDB" id="B3RV93"/>
<dbReference type="InterPro" id="IPR002347">
    <property type="entry name" value="SDR_fam"/>
</dbReference>
<dbReference type="PANTHER" id="PTHR44147:SF2">
    <property type="entry name" value="DEHYDROGENASE_REDUCTASE SDR FAMILY MEMBER 1"/>
    <property type="match status" value="1"/>
</dbReference>
<gene>
    <name evidence="2" type="ORF">TRIADDRAFT_23710</name>
</gene>
<dbReference type="SUPFAM" id="SSF51735">
    <property type="entry name" value="NAD(P)-binding Rossmann-fold domains"/>
    <property type="match status" value="1"/>
</dbReference>
<evidence type="ECO:0000313" key="3">
    <source>
        <dbReference type="Proteomes" id="UP000009022"/>
    </source>
</evidence>
<dbReference type="KEGG" id="tad:TRIADDRAFT_23710"/>
<dbReference type="PANTHER" id="PTHR44147">
    <property type="entry name" value="DEHYDROGENASE/REDUCTASE SDR FAMILY MEMBER 1"/>
    <property type="match status" value="1"/>
</dbReference>
<dbReference type="PRINTS" id="PR00081">
    <property type="entry name" value="GDHRDH"/>
</dbReference>
<evidence type="ECO:0008006" key="4">
    <source>
        <dbReference type="Google" id="ProtNLM"/>
    </source>
</evidence>
<dbReference type="FunCoup" id="B3RV93">
    <property type="interactions" value="582"/>
</dbReference>
<dbReference type="Proteomes" id="UP000009022">
    <property type="component" value="Unassembled WGS sequence"/>
</dbReference>
<protein>
    <recommendedName>
        <fullName evidence="4">Dehydrogenase/reductase SDR family member 1</fullName>
    </recommendedName>
</protein>
<sequence>MSSLQGKVCLVTGATRGIGKGIAVILGEEGATVYITGRTLEAKPGLSGSLKETAQEIDAAGGKGIPIQCDHSKDEDIAKLFATIAKEQDGRLDILVNNAYAGVQAIFDNSQKKFWEQPDNMWDTINGVGLRAHYIATCHASRLMVPRKQGLIVNISSAGGLRYLFNVAYGIGKAGVDRMAADCGYELKKSNVAMVSLWPGPVKTEYVSKNLNERDEMKSIFSDAEDPTFSGKAVVAMANDPNIMKKTGKIVTTADLSTEYGFTDISGNRPSNIRSVKDMLKFSGSNLAPIVPGWIRLPWWVIAATTHKF</sequence>
<dbReference type="Gene3D" id="3.40.50.720">
    <property type="entry name" value="NAD(P)-binding Rossmann-like Domain"/>
    <property type="match status" value="1"/>
</dbReference>
<dbReference type="GeneID" id="6753200"/>
<name>B3RV93_TRIAD</name>
<dbReference type="RefSeq" id="XP_002111987.1">
    <property type="nucleotide sequence ID" value="XM_002111951.1"/>
</dbReference>
<accession>B3RV93</accession>
<dbReference type="EMBL" id="DS985244">
    <property type="protein sequence ID" value="EDV25954.1"/>
    <property type="molecule type" value="Genomic_DNA"/>
</dbReference>
<dbReference type="AlphaFoldDB" id="B3RV93"/>
<comment type="similarity">
    <text evidence="1">Belongs to the short-chain dehydrogenases/reductases (SDR) family.</text>
</comment>
<reference evidence="2 3" key="1">
    <citation type="journal article" date="2008" name="Nature">
        <title>The Trichoplax genome and the nature of placozoans.</title>
        <authorList>
            <person name="Srivastava M."/>
            <person name="Begovic E."/>
            <person name="Chapman J."/>
            <person name="Putnam N.H."/>
            <person name="Hellsten U."/>
            <person name="Kawashima T."/>
            <person name="Kuo A."/>
            <person name="Mitros T."/>
            <person name="Salamov A."/>
            <person name="Carpenter M.L."/>
            <person name="Signorovitch A.Y."/>
            <person name="Moreno M.A."/>
            <person name="Kamm K."/>
            <person name="Grimwood J."/>
            <person name="Schmutz J."/>
            <person name="Shapiro H."/>
            <person name="Grigoriev I.V."/>
            <person name="Buss L.W."/>
            <person name="Schierwater B."/>
            <person name="Dellaporta S.L."/>
            <person name="Rokhsar D.S."/>
        </authorList>
    </citation>
    <scope>NUCLEOTIDE SEQUENCE [LARGE SCALE GENOMIC DNA]</scope>
    <source>
        <strain evidence="2 3">Grell-BS-1999</strain>
    </source>
</reference>
<evidence type="ECO:0000256" key="1">
    <source>
        <dbReference type="RuleBase" id="RU000363"/>
    </source>
</evidence>
<dbReference type="InterPro" id="IPR036291">
    <property type="entry name" value="NAD(P)-bd_dom_sf"/>
</dbReference>
<dbReference type="PRINTS" id="PR00080">
    <property type="entry name" value="SDRFAMILY"/>
</dbReference>
<dbReference type="STRING" id="10228.B3RV93"/>